<gene>
    <name evidence="2" type="ORF">RVH45_06920</name>
</gene>
<keyword evidence="1" id="KW-1133">Transmembrane helix</keyword>
<keyword evidence="1" id="KW-0812">Transmembrane</keyword>
<dbReference type="EMBL" id="JAWDEV010000006">
    <property type="protein sequence ID" value="MDU0269635.1"/>
    <property type="molecule type" value="Genomic_DNA"/>
</dbReference>
<reference evidence="2" key="1">
    <citation type="submission" date="2023-10" db="EMBL/GenBank/DDBJ databases">
        <title>Genome of Potential pathogenic bacteria in Crohn's disease.</title>
        <authorList>
            <person name="Rodriguez-Palacios A."/>
        </authorList>
    </citation>
    <scope>NUCLEOTIDE SEQUENCE</scope>
    <source>
        <strain evidence="2">CavFT-hAR62</strain>
    </source>
</reference>
<comment type="caution">
    <text evidence="2">The sequence shown here is derived from an EMBL/GenBank/DDBJ whole genome shotgun (WGS) entry which is preliminary data.</text>
</comment>
<accession>A0AAE4S140</accession>
<proteinExistence type="predicted"/>
<name>A0AAE4S140_9BACT</name>
<protein>
    <submittedName>
        <fullName evidence="2">Uncharacterized protein</fullName>
    </submittedName>
</protein>
<evidence type="ECO:0000256" key="1">
    <source>
        <dbReference type="SAM" id="Phobius"/>
    </source>
</evidence>
<organism evidence="2 3">
    <name type="scientific">Phocaeicola dorei</name>
    <dbReference type="NCBI Taxonomy" id="357276"/>
    <lineage>
        <taxon>Bacteria</taxon>
        <taxon>Pseudomonadati</taxon>
        <taxon>Bacteroidota</taxon>
        <taxon>Bacteroidia</taxon>
        <taxon>Bacteroidales</taxon>
        <taxon>Bacteroidaceae</taxon>
        <taxon>Phocaeicola</taxon>
    </lineage>
</organism>
<evidence type="ECO:0000313" key="2">
    <source>
        <dbReference type="EMBL" id="MDU0269635.1"/>
    </source>
</evidence>
<dbReference type="RefSeq" id="WP_315977611.1">
    <property type="nucleotide sequence ID" value="NZ_JAWDEV010000006.1"/>
</dbReference>
<evidence type="ECO:0000313" key="3">
    <source>
        <dbReference type="Proteomes" id="UP001181086"/>
    </source>
</evidence>
<sequence length="83" mass="9903">MNSPNYAMRIYSEMASLDIPYLKKIKAHINYWRFAPCSKLKMKNKIKQIGISSYIIFMPIGYLFHMKDKKNNYIDIRHVGSKR</sequence>
<dbReference type="AlphaFoldDB" id="A0AAE4S140"/>
<feature type="transmembrane region" description="Helical" evidence="1">
    <location>
        <begin position="49"/>
        <end position="65"/>
    </location>
</feature>
<dbReference type="Proteomes" id="UP001181086">
    <property type="component" value="Unassembled WGS sequence"/>
</dbReference>
<keyword evidence="1" id="KW-0472">Membrane</keyword>